<dbReference type="InterPro" id="IPR027417">
    <property type="entry name" value="P-loop_NTPase"/>
</dbReference>
<evidence type="ECO:0000256" key="3">
    <source>
        <dbReference type="ARBA" id="ARBA00022840"/>
    </source>
</evidence>
<dbReference type="PROSITE" id="PS50893">
    <property type="entry name" value="ABC_TRANSPORTER_2"/>
    <property type="match status" value="1"/>
</dbReference>
<evidence type="ECO:0000256" key="1">
    <source>
        <dbReference type="ARBA" id="ARBA00022448"/>
    </source>
</evidence>
<keyword evidence="6" id="KW-1185">Reference proteome</keyword>
<dbReference type="Pfam" id="PF12399">
    <property type="entry name" value="BCA_ABC_TP_C"/>
    <property type="match status" value="1"/>
</dbReference>
<keyword evidence="3 5" id="KW-0067">ATP-binding</keyword>
<evidence type="ECO:0000313" key="5">
    <source>
        <dbReference type="EMBL" id="MCR0983960.1"/>
    </source>
</evidence>
<keyword evidence="2" id="KW-0547">Nucleotide-binding</keyword>
<dbReference type="Pfam" id="PF00005">
    <property type="entry name" value="ABC_tran"/>
    <property type="match status" value="1"/>
</dbReference>
<gene>
    <name evidence="5" type="ORF">NRP21_18050</name>
</gene>
<evidence type="ECO:0000256" key="2">
    <source>
        <dbReference type="ARBA" id="ARBA00022741"/>
    </source>
</evidence>
<dbReference type="GO" id="GO:0005524">
    <property type="term" value="F:ATP binding"/>
    <property type="evidence" value="ECO:0007669"/>
    <property type="project" value="UniProtKB-KW"/>
</dbReference>
<dbReference type="SUPFAM" id="SSF52540">
    <property type="entry name" value="P-loop containing nucleoside triphosphate hydrolases"/>
    <property type="match status" value="1"/>
</dbReference>
<protein>
    <submittedName>
        <fullName evidence="5">ABC transporter ATP-binding protein</fullName>
    </submittedName>
</protein>
<dbReference type="SMART" id="SM00382">
    <property type="entry name" value="AAA"/>
    <property type="match status" value="1"/>
</dbReference>
<evidence type="ECO:0000259" key="4">
    <source>
        <dbReference type="PROSITE" id="PS50893"/>
    </source>
</evidence>
<accession>A0ABT1X781</accession>
<dbReference type="InterPro" id="IPR003593">
    <property type="entry name" value="AAA+_ATPase"/>
</dbReference>
<dbReference type="InterPro" id="IPR032823">
    <property type="entry name" value="BCA_ABC_TP_C"/>
</dbReference>
<dbReference type="Proteomes" id="UP001524642">
    <property type="component" value="Unassembled WGS sequence"/>
</dbReference>
<dbReference type="CDD" id="cd03219">
    <property type="entry name" value="ABC_Mj1267_LivG_branched"/>
    <property type="match status" value="1"/>
</dbReference>
<dbReference type="EMBL" id="JANJOU010000017">
    <property type="protein sequence ID" value="MCR0983960.1"/>
    <property type="molecule type" value="Genomic_DNA"/>
</dbReference>
<comment type="caution">
    <text evidence="5">The sequence shown here is derived from an EMBL/GenBank/DDBJ whole genome shotgun (WGS) entry which is preliminary data.</text>
</comment>
<evidence type="ECO:0000313" key="6">
    <source>
        <dbReference type="Proteomes" id="UP001524642"/>
    </source>
</evidence>
<keyword evidence="1" id="KW-0813">Transport</keyword>
<dbReference type="PANTHER" id="PTHR45772">
    <property type="entry name" value="CONSERVED COMPONENT OF ABC TRANSPORTER FOR NATURAL AMINO ACIDS-RELATED"/>
    <property type="match status" value="1"/>
</dbReference>
<organism evidence="5 6">
    <name type="scientific">Roseomonas populi</name>
    <dbReference type="NCBI Taxonomy" id="3121582"/>
    <lineage>
        <taxon>Bacteria</taxon>
        <taxon>Pseudomonadati</taxon>
        <taxon>Pseudomonadota</taxon>
        <taxon>Alphaproteobacteria</taxon>
        <taxon>Acetobacterales</taxon>
        <taxon>Roseomonadaceae</taxon>
        <taxon>Roseomonas</taxon>
    </lineage>
</organism>
<dbReference type="InterPro" id="IPR003439">
    <property type="entry name" value="ABC_transporter-like_ATP-bd"/>
</dbReference>
<reference evidence="5 6" key="1">
    <citation type="submission" date="2022-06" db="EMBL/GenBank/DDBJ databases">
        <title>Roseomonas CN29.</title>
        <authorList>
            <person name="Cheng Y."/>
            <person name="He X."/>
        </authorList>
    </citation>
    <scope>NUCLEOTIDE SEQUENCE [LARGE SCALE GENOMIC DNA]</scope>
    <source>
        <strain evidence="5 6">CN29</strain>
    </source>
</reference>
<dbReference type="InterPro" id="IPR051120">
    <property type="entry name" value="ABC_AA/LPS_Transport"/>
</dbReference>
<dbReference type="PANTHER" id="PTHR45772:SF2">
    <property type="entry name" value="ABC TRANSPORTER ATP-BINDING PROTEIN"/>
    <property type="match status" value="1"/>
</dbReference>
<proteinExistence type="predicted"/>
<dbReference type="Gene3D" id="3.40.50.300">
    <property type="entry name" value="P-loop containing nucleotide triphosphate hydrolases"/>
    <property type="match status" value="1"/>
</dbReference>
<feature type="domain" description="ABC transporter" evidence="4">
    <location>
        <begin position="18"/>
        <end position="259"/>
    </location>
</feature>
<dbReference type="RefSeq" id="WP_257717620.1">
    <property type="nucleotide sequence ID" value="NZ_JANJOU010000017.1"/>
</dbReference>
<sequence>MTAGTGTPAIEPAGTPAIETAGLTLRYGNFTAVNDVSLRVAAGARHALIGPNGAGKTSLVHALTGNVPATSGTIRLGGEDLTALPQAARVRRGLTRTFQINQLFRGLTVLENVSLAILERERKTRNFWRSATADRAVAEEAREHLAFVNLDAYAARPVHALPYGLQRLVELAIALGTKPRVLVLDEPAAGVPAAQSEAIFERIHALPRDLTLLFVEHDMGLVFRFAERITVLVQGAIMTEGTPAEIQADERVREVYLGRRGHHAAA</sequence>
<name>A0ABT1X781_9PROT</name>